<accession>A0A1E4U3Q2</accession>
<feature type="coiled-coil region" evidence="1">
    <location>
        <begin position="20"/>
        <end position="100"/>
    </location>
</feature>
<protein>
    <recommendedName>
        <fullName evidence="5">NUDE domain-containing protein</fullName>
    </recommendedName>
</protein>
<evidence type="ECO:0008006" key="5">
    <source>
        <dbReference type="Google" id="ProtNLM"/>
    </source>
</evidence>
<keyword evidence="1" id="KW-0175">Coiled coil</keyword>
<dbReference type="Gene3D" id="6.10.250.1080">
    <property type="match status" value="1"/>
</dbReference>
<dbReference type="STRING" id="669874.A0A1E4U3Q2"/>
<dbReference type="Proteomes" id="UP000094236">
    <property type="component" value="Unassembled WGS sequence"/>
</dbReference>
<evidence type="ECO:0000313" key="3">
    <source>
        <dbReference type="EMBL" id="ODV98633.1"/>
    </source>
</evidence>
<reference evidence="4" key="1">
    <citation type="submission" date="2016-05" db="EMBL/GenBank/DDBJ databases">
        <title>Comparative genomics of biotechnologically important yeasts.</title>
        <authorList>
            <consortium name="DOE Joint Genome Institute"/>
            <person name="Riley R."/>
            <person name="Haridas S."/>
            <person name="Wolfe K.H."/>
            <person name="Lopes M.R."/>
            <person name="Hittinger C.T."/>
            <person name="Goker M."/>
            <person name="Salamov A."/>
            <person name="Wisecaver J."/>
            <person name="Long T.M."/>
            <person name="Aerts A.L."/>
            <person name="Barry K."/>
            <person name="Choi C."/>
            <person name="Clum A."/>
            <person name="Coughlan A.Y."/>
            <person name="Deshpande S."/>
            <person name="Douglass A.P."/>
            <person name="Hanson S.J."/>
            <person name="Klenk H.-P."/>
            <person name="Labutti K."/>
            <person name="Lapidus A."/>
            <person name="Lindquist E."/>
            <person name="Lipzen A."/>
            <person name="Meier-Kolthoff J.P."/>
            <person name="Ohm R.A."/>
            <person name="Otillar R.P."/>
            <person name="Pangilinan J."/>
            <person name="Peng Y."/>
            <person name="Rokas A."/>
            <person name="Rosa C.A."/>
            <person name="Scheuner C."/>
            <person name="Sibirny A.A."/>
            <person name="Slot J.C."/>
            <person name="Stielow J.B."/>
            <person name="Sun H."/>
            <person name="Kurtzman C.P."/>
            <person name="Blackwell M."/>
            <person name="Grigoriev I.V."/>
            <person name="Jeffries T.W."/>
        </authorList>
    </citation>
    <scope>NUCLEOTIDE SEQUENCE [LARGE SCALE GENOMIC DNA]</scope>
    <source>
        <strain evidence="4">NRRL Y-2460</strain>
    </source>
</reference>
<gene>
    <name evidence="3" type="ORF">PACTADRAFT_48353</name>
</gene>
<proteinExistence type="predicted"/>
<dbReference type="EMBL" id="KV454011">
    <property type="protein sequence ID" value="ODV98633.1"/>
    <property type="molecule type" value="Genomic_DNA"/>
</dbReference>
<keyword evidence="4" id="KW-1185">Reference proteome</keyword>
<name>A0A1E4U3Q2_PACTA</name>
<dbReference type="AlphaFoldDB" id="A0A1E4U3Q2"/>
<sequence>MRDDEGICENFEQLMDELSYEEAVKEVVSLRRELQEFENSSKELEDALELEIQDLNNERNKLRTNLQMKNEELNDSKKKIMALENELMQLSSKNNDLICKYEQDISQKKSKLIQFEIESDNLETDTRILNSKLQTQQEINNELLEKNIILQYEISEINHTLNNEKLENSNNQIKINELLNKINILSLQNERYKVIMGKPRKVSEFNTPPLSSSKLESQEQIIPKQIELNDLPYENGYRHHRLSRLGSKKKNEVIGRSFSITKKQKQKQQNNDENKENLSNTTTSALDSKLIQDEKNQDLNKNGKISKWKIFR</sequence>
<evidence type="ECO:0000313" key="4">
    <source>
        <dbReference type="Proteomes" id="UP000094236"/>
    </source>
</evidence>
<dbReference type="OrthoDB" id="5877028at2759"/>
<evidence type="ECO:0000256" key="1">
    <source>
        <dbReference type="SAM" id="Coils"/>
    </source>
</evidence>
<evidence type="ECO:0000256" key="2">
    <source>
        <dbReference type="SAM" id="MobiDB-lite"/>
    </source>
</evidence>
<feature type="region of interest" description="Disordered" evidence="2">
    <location>
        <begin position="260"/>
        <end position="289"/>
    </location>
</feature>
<organism evidence="3 4">
    <name type="scientific">Pachysolen tannophilus NRRL Y-2460</name>
    <dbReference type="NCBI Taxonomy" id="669874"/>
    <lineage>
        <taxon>Eukaryota</taxon>
        <taxon>Fungi</taxon>
        <taxon>Dikarya</taxon>
        <taxon>Ascomycota</taxon>
        <taxon>Saccharomycotina</taxon>
        <taxon>Pichiomycetes</taxon>
        <taxon>Pachysolenaceae</taxon>
        <taxon>Pachysolen</taxon>
    </lineage>
</organism>